<organism evidence="4 5">
    <name type="scientific">Ephemerocybe angulata</name>
    <dbReference type="NCBI Taxonomy" id="980116"/>
    <lineage>
        <taxon>Eukaryota</taxon>
        <taxon>Fungi</taxon>
        <taxon>Dikarya</taxon>
        <taxon>Basidiomycota</taxon>
        <taxon>Agaricomycotina</taxon>
        <taxon>Agaricomycetes</taxon>
        <taxon>Agaricomycetidae</taxon>
        <taxon>Agaricales</taxon>
        <taxon>Agaricineae</taxon>
        <taxon>Psathyrellaceae</taxon>
        <taxon>Ephemerocybe</taxon>
    </lineage>
</organism>
<evidence type="ECO:0000256" key="1">
    <source>
        <dbReference type="ARBA" id="ARBA00023125"/>
    </source>
</evidence>
<dbReference type="Gene3D" id="1.10.150.130">
    <property type="match status" value="1"/>
</dbReference>
<dbReference type="InterPro" id="IPR000477">
    <property type="entry name" value="RT_dom"/>
</dbReference>
<dbReference type="SUPFAM" id="SSF56672">
    <property type="entry name" value="DNA/RNA polymerases"/>
    <property type="match status" value="1"/>
</dbReference>
<dbReference type="InterPro" id="IPR043502">
    <property type="entry name" value="DNA/RNA_pol_sf"/>
</dbReference>
<evidence type="ECO:0000259" key="3">
    <source>
        <dbReference type="PROSITE" id="PS51900"/>
    </source>
</evidence>
<dbReference type="SUPFAM" id="SSF47823">
    <property type="entry name" value="lambda integrase-like, N-terminal domain"/>
    <property type="match status" value="1"/>
</dbReference>
<accession>A0A8H5CG53</accession>
<sequence>MRYLAILHEYSADYTLAALVRYHIDFAYARRSDMKRGYYDGWARIDSELASKHLHAHRRPITQQAPKGGSHTAGSQQNRDACRNFNRGNLDSFPPIRLPPVRPNTDPRCNIASPNTSSLPSVYSTLNEAAWASYLSEYPDREFVNALTGIIRHGANVGFVGDRSISQSCSNLKSSLEYPDQIAADIALQTGNGRTLGPFDHPPLESFRSSPLGAATRKHSSKVRRIHHLSWPRGHSVNDGIPSSEGAISYDMFSSAVSDLVESGQGSLMVKLDLEQAFRHIPVRREDWHLLGFTWADQLYYDIVLAFSLRSAPYIFNLFAEALHWILERHIPARFRHYLDDFLAIFAPGTPPPVVSEAMRWMLDLGAALGLRFQPSKVKGPTTCIDFLGIELDSIAMEARLSPRKLGDLLEMLRDWSTRKRCTLLEVQQLTGYLQFCSQVIPLSRSFIRGLYDFQGSFPSDLARRSIPPRARKDLEWWSRMAKEWNGIHFIAPSRPEIHVFTDASGVKGIGGYLGAEWFSRQTPRRLRSRHIQVKEMYAVLYAILCWGESFQGHHVIFHNDNEAVFTTLNSLTIRSPDTMTIFHHILHFACILDFSFSSVWLSSSDNSIADAASPLQESPPHWWYERNTQYTEKTAFYLWHGLASSTRRTYNTGQKQYLEFARLHRFYNDDGSILPASRISIMAWMSDLAGRVQPQTIKQYVGHVKAMHTDLDLPFDQCTGPIVQRLLRGIKRYHGERAVNRKLPITLPVLKKLLDALSPFTSPGHLDVYAACCVAFSGFLRCDEFTIKDGKKFHPSTKGIPVFKKQTWGRKIPIAQERMDQPTT</sequence>
<evidence type="ECO:0000313" key="4">
    <source>
        <dbReference type="EMBL" id="KAF5341145.1"/>
    </source>
</evidence>
<evidence type="ECO:0000313" key="5">
    <source>
        <dbReference type="Proteomes" id="UP000541558"/>
    </source>
</evidence>
<dbReference type="GO" id="GO:0003677">
    <property type="term" value="F:DNA binding"/>
    <property type="evidence" value="ECO:0007669"/>
    <property type="project" value="UniProtKB-KW"/>
</dbReference>
<dbReference type="PANTHER" id="PTHR33050:SF8">
    <property type="entry name" value="REVERSE TRANSCRIPTASE DOMAIN-CONTAINING PROTEIN"/>
    <property type="match status" value="1"/>
</dbReference>
<comment type="caution">
    <text evidence="4">The sequence shown here is derived from an EMBL/GenBank/DDBJ whole genome shotgun (WGS) entry which is preliminary data.</text>
</comment>
<dbReference type="InterPro" id="IPR044068">
    <property type="entry name" value="CB"/>
</dbReference>
<dbReference type="InterPro" id="IPR010998">
    <property type="entry name" value="Integrase_recombinase_N"/>
</dbReference>
<dbReference type="AlphaFoldDB" id="A0A8H5CG53"/>
<evidence type="ECO:0000256" key="2">
    <source>
        <dbReference type="SAM" id="MobiDB-lite"/>
    </source>
</evidence>
<reference evidence="4 5" key="1">
    <citation type="journal article" date="2020" name="ISME J.">
        <title>Uncovering the hidden diversity of litter-decomposition mechanisms in mushroom-forming fungi.</title>
        <authorList>
            <person name="Floudas D."/>
            <person name="Bentzer J."/>
            <person name="Ahren D."/>
            <person name="Johansson T."/>
            <person name="Persson P."/>
            <person name="Tunlid A."/>
        </authorList>
    </citation>
    <scope>NUCLEOTIDE SEQUENCE [LARGE SCALE GENOMIC DNA]</scope>
    <source>
        <strain evidence="4 5">CBS 175.51</strain>
    </source>
</reference>
<dbReference type="PROSITE" id="PS51900">
    <property type="entry name" value="CB"/>
    <property type="match status" value="1"/>
</dbReference>
<dbReference type="InterPro" id="IPR052055">
    <property type="entry name" value="Hepadnavirus_pol/RT"/>
</dbReference>
<dbReference type="OrthoDB" id="3067625at2759"/>
<feature type="domain" description="Core-binding (CB)" evidence="3">
    <location>
        <begin position="631"/>
        <end position="713"/>
    </location>
</feature>
<feature type="region of interest" description="Disordered" evidence="2">
    <location>
        <begin position="59"/>
        <end position="104"/>
    </location>
</feature>
<gene>
    <name evidence="4" type="ORF">D9611_006027</name>
</gene>
<dbReference type="EMBL" id="JAACJK010000002">
    <property type="protein sequence ID" value="KAF5341145.1"/>
    <property type="molecule type" value="Genomic_DNA"/>
</dbReference>
<name>A0A8H5CG53_9AGAR</name>
<dbReference type="Proteomes" id="UP000541558">
    <property type="component" value="Unassembled WGS sequence"/>
</dbReference>
<keyword evidence="5" id="KW-1185">Reference proteome</keyword>
<proteinExistence type="predicted"/>
<dbReference type="PANTHER" id="PTHR33050">
    <property type="entry name" value="REVERSE TRANSCRIPTASE DOMAIN-CONTAINING PROTEIN"/>
    <property type="match status" value="1"/>
</dbReference>
<dbReference type="Pfam" id="PF00078">
    <property type="entry name" value="RVT_1"/>
    <property type="match status" value="1"/>
</dbReference>
<keyword evidence="1" id="KW-0238">DNA-binding</keyword>
<protein>
    <recommendedName>
        <fullName evidence="3">Core-binding (CB) domain-containing protein</fullName>
    </recommendedName>
</protein>